<dbReference type="AlphaFoldDB" id="A0A9J6DU74"/>
<dbReference type="VEuPathDB" id="VectorBase:LOC119162183"/>
<dbReference type="Proteomes" id="UP000821866">
    <property type="component" value="Unassembled WGS sequence"/>
</dbReference>
<dbReference type="EMBL" id="JABSTU010000007">
    <property type="protein sequence ID" value="KAH8025456.1"/>
    <property type="molecule type" value="Genomic_DNA"/>
</dbReference>
<organism evidence="3 4">
    <name type="scientific">Rhipicephalus microplus</name>
    <name type="common">Cattle tick</name>
    <name type="synonym">Boophilus microplus</name>
    <dbReference type="NCBI Taxonomy" id="6941"/>
    <lineage>
        <taxon>Eukaryota</taxon>
        <taxon>Metazoa</taxon>
        <taxon>Ecdysozoa</taxon>
        <taxon>Arthropoda</taxon>
        <taxon>Chelicerata</taxon>
        <taxon>Arachnida</taxon>
        <taxon>Acari</taxon>
        <taxon>Parasitiformes</taxon>
        <taxon>Ixodida</taxon>
        <taxon>Ixodoidea</taxon>
        <taxon>Ixodidae</taxon>
        <taxon>Rhipicephalinae</taxon>
        <taxon>Rhipicephalus</taxon>
        <taxon>Boophilus</taxon>
    </lineage>
</organism>
<feature type="domain" description="PiggyBac transposable element-derived protein" evidence="2">
    <location>
        <begin position="95"/>
        <end position="202"/>
    </location>
</feature>
<keyword evidence="4" id="KW-1185">Reference proteome</keyword>
<dbReference type="PANTHER" id="PTHR47272:SF1">
    <property type="entry name" value="PIGGYBAC TRANSPOSABLE ELEMENT-DERIVED PROTEIN 3-LIKE"/>
    <property type="match status" value="1"/>
</dbReference>
<proteinExistence type="predicted"/>
<evidence type="ECO:0000259" key="2">
    <source>
        <dbReference type="Pfam" id="PF13843"/>
    </source>
</evidence>
<name>A0A9J6DU74_RHIMP</name>
<gene>
    <name evidence="3" type="ORF">HPB51_008371</name>
</gene>
<comment type="caution">
    <text evidence="3">The sequence shown here is derived from an EMBL/GenBank/DDBJ whole genome shotgun (WGS) entry which is preliminary data.</text>
</comment>
<feature type="compositionally biased region" description="Acidic residues" evidence="1">
    <location>
        <begin position="27"/>
        <end position="38"/>
    </location>
</feature>
<evidence type="ECO:0000313" key="4">
    <source>
        <dbReference type="Proteomes" id="UP000821866"/>
    </source>
</evidence>
<feature type="region of interest" description="Disordered" evidence="1">
    <location>
        <begin position="15"/>
        <end position="81"/>
    </location>
</feature>
<reference evidence="3" key="2">
    <citation type="submission" date="2021-09" db="EMBL/GenBank/DDBJ databases">
        <authorList>
            <person name="Jia N."/>
            <person name="Wang J."/>
            <person name="Shi W."/>
            <person name="Du L."/>
            <person name="Sun Y."/>
            <person name="Zhan W."/>
            <person name="Jiang J."/>
            <person name="Wang Q."/>
            <person name="Zhang B."/>
            <person name="Ji P."/>
            <person name="Sakyi L.B."/>
            <person name="Cui X."/>
            <person name="Yuan T."/>
            <person name="Jiang B."/>
            <person name="Yang W."/>
            <person name="Lam T.T.-Y."/>
            <person name="Chang Q."/>
            <person name="Ding S."/>
            <person name="Wang X."/>
            <person name="Zhu J."/>
            <person name="Ruan X."/>
            <person name="Zhao L."/>
            <person name="Wei J."/>
            <person name="Que T."/>
            <person name="Du C."/>
            <person name="Cheng J."/>
            <person name="Dai P."/>
            <person name="Han X."/>
            <person name="Huang E."/>
            <person name="Gao Y."/>
            <person name="Liu J."/>
            <person name="Shao H."/>
            <person name="Ye R."/>
            <person name="Li L."/>
            <person name="Wei W."/>
            <person name="Wang X."/>
            <person name="Wang C."/>
            <person name="Huo Q."/>
            <person name="Li W."/>
            <person name="Guo W."/>
            <person name="Chen H."/>
            <person name="Chen S."/>
            <person name="Zhou L."/>
            <person name="Zhou L."/>
            <person name="Ni X."/>
            <person name="Tian J."/>
            <person name="Zhou Y."/>
            <person name="Sheng Y."/>
            <person name="Liu T."/>
            <person name="Pan Y."/>
            <person name="Xia L."/>
            <person name="Li J."/>
            <person name="Zhao F."/>
            <person name="Cao W."/>
        </authorList>
    </citation>
    <scope>NUCLEOTIDE SEQUENCE</scope>
    <source>
        <strain evidence="3">Rmic-2018</strain>
        <tissue evidence="3">Larvae</tissue>
    </source>
</reference>
<evidence type="ECO:0000313" key="3">
    <source>
        <dbReference type="EMBL" id="KAH8025456.1"/>
    </source>
</evidence>
<sequence>MHKFCGVRNAELGKSDMELDNGNISDVDGEFDDSDDEGVVPCAPDENPVESDTESSDDKSALKTSGGSRRKSFKAPDSTYKGDVHEASELRELLSPYEYIKEYVPNSVFLELAGKTNRYSVFHEGSSVSTNEAEIRRLVALHLTMGVLHYQRFRLYCKPSMSCDIVASAGLSRNRFEKLRNNLHIVDVNYPDATDRLWKIRP</sequence>
<dbReference type="Pfam" id="PF13843">
    <property type="entry name" value="DDE_Tnp_1_7"/>
    <property type="match status" value="1"/>
</dbReference>
<reference evidence="3" key="1">
    <citation type="journal article" date="2020" name="Cell">
        <title>Large-Scale Comparative Analyses of Tick Genomes Elucidate Their Genetic Diversity and Vector Capacities.</title>
        <authorList>
            <consortium name="Tick Genome and Microbiome Consortium (TIGMIC)"/>
            <person name="Jia N."/>
            <person name="Wang J."/>
            <person name="Shi W."/>
            <person name="Du L."/>
            <person name="Sun Y."/>
            <person name="Zhan W."/>
            <person name="Jiang J.F."/>
            <person name="Wang Q."/>
            <person name="Zhang B."/>
            <person name="Ji P."/>
            <person name="Bell-Sakyi L."/>
            <person name="Cui X.M."/>
            <person name="Yuan T.T."/>
            <person name="Jiang B.G."/>
            <person name="Yang W.F."/>
            <person name="Lam T.T."/>
            <person name="Chang Q.C."/>
            <person name="Ding S.J."/>
            <person name="Wang X.J."/>
            <person name="Zhu J.G."/>
            <person name="Ruan X.D."/>
            <person name="Zhao L."/>
            <person name="Wei J.T."/>
            <person name="Ye R.Z."/>
            <person name="Que T.C."/>
            <person name="Du C.H."/>
            <person name="Zhou Y.H."/>
            <person name="Cheng J.X."/>
            <person name="Dai P.F."/>
            <person name="Guo W.B."/>
            <person name="Han X.H."/>
            <person name="Huang E.J."/>
            <person name="Li L.F."/>
            <person name="Wei W."/>
            <person name="Gao Y.C."/>
            <person name="Liu J.Z."/>
            <person name="Shao H.Z."/>
            <person name="Wang X."/>
            <person name="Wang C.C."/>
            <person name="Yang T.C."/>
            <person name="Huo Q.B."/>
            <person name="Li W."/>
            <person name="Chen H.Y."/>
            <person name="Chen S.E."/>
            <person name="Zhou L.G."/>
            <person name="Ni X.B."/>
            <person name="Tian J.H."/>
            <person name="Sheng Y."/>
            <person name="Liu T."/>
            <person name="Pan Y.S."/>
            <person name="Xia L.Y."/>
            <person name="Li J."/>
            <person name="Zhao F."/>
            <person name="Cao W.C."/>
        </authorList>
    </citation>
    <scope>NUCLEOTIDE SEQUENCE</scope>
    <source>
        <strain evidence="3">Rmic-2018</strain>
    </source>
</reference>
<dbReference type="InterPro" id="IPR029526">
    <property type="entry name" value="PGBD"/>
</dbReference>
<accession>A0A9J6DU74</accession>
<dbReference type="PANTHER" id="PTHR47272">
    <property type="entry name" value="DDE_TNP_1_7 DOMAIN-CONTAINING PROTEIN"/>
    <property type="match status" value="1"/>
</dbReference>
<evidence type="ECO:0000256" key="1">
    <source>
        <dbReference type="SAM" id="MobiDB-lite"/>
    </source>
</evidence>
<protein>
    <recommendedName>
        <fullName evidence="2">PiggyBac transposable element-derived protein domain-containing protein</fullName>
    </recommendedName>
</protein>